<keyword evidence="7" id="KW-0378">Hydrolase</keyword>
<dbReference type="OrthoDB" id="8828485at2"/>
<evidence type="ECO:0000256" key="9">
    <source>
        <dbReference type="ARBA" id="ARBA00029594"/>
    </source>
</evidence>
<evidence type="ECO:0000313" key="14">
    <source>
        <dbReference type="Proteomes" id="UP000238801"/>
    </source>
</evidence>
<feature type="compositionally biased region" description="Acidic residues" evidence="10">
    <location>
        <begin position="10"/>
        <end position="20"/>
    </location>
</feature>
<evidence type="ECO:0000256" key="4">
    <source>
        <dbReference type="ARBA" id="ARBA00018392"/>
    </source>
</evidence>
<dbReference type="EMBL" id="PVTT01000001">
    <property type="protein sequence ID" value="PRY95755.1"/>
    <property type="molecule type" value="Genomic_DNA"/>
</dbReference>
<keyword evidence="11" id="KW-0472">Membrane</keyword>
<comment type="catalytic activity">
    <reaction evidence="1">
        <text>a 1,2-diacyl-sn-glycero-3-phosphocholine + H2O = a 1,2-diacyl-sn-glycero-3-phosphate + choline + H(+)</text>
        <dbReference type="Rhea" id="RHEA:14445"/>
        <dbReference type="ChEBI" id="CHEBI:15354"/>
        <dbReference type="ChEBI" id="CHEBI:15377"/>
        <dbReference type="ChEBI" id="CHEBI:15378"/>
        <dbReference type="ChEBI" id="CHEBI:57643"/>
        <dbReference type="ChEBI" id="CHEBI:58608"/>
        <dbReference type="EC" id="3.1.4.4"/>
    </reaction>
</comment>
<feature type="domain" description="PLD phosphodiesterase" evidence="12">
    <location>
        <begin position="154"/>
        <end position="181"/>
    </location>
</feature>
<comment type="function">
    <text evidence="2">Could be a virulence factor.</text>
</comment>
<protein>
    <recommendedName>
        <fullName evidence="4">Phospholipase D</fullName>
    </recommendedName>
    <alternativeName>
        <fullName evidence="9">Choline phosphatase</fullName>
    </alternativeName>
</protein>
<sequence length="536" mass="59172">MTDQARPLPDDPETPSEDDASSPGSVFDVGRNCWRVERAERVGLIVDGADYFAALREALIAARRQVMLIGWDFDFEIEMLPGESDEDGLAPDGYPNELGDFIDAIAERRQDLNLYLLKWNGAVLAAPARLLPSLALRVFSHETIHFALDGHHPFGACHHQKIVVVDDELAFCGGIDVTEQRWDTSDHTPGDPRRVLHDGSPAAAWHDATTALTGPVAVALGELARSRWKRATSDEIVAPSSPPSGSHDAADVPWPREVTVAMTDAQVAIARTYPPFDDAPLVNEIEELYLDSVRMARNVIYIESQYFTTGTIIDAIEERLRETGGPEIVVVNPQSAFEALEDSAMHPLRGRMIQRLHDADREGRFRIFYPADAAGEPIYVHAKIFIADDRLLHLGSSNLDDRSMGFDTECDVALEGADEDTRAAIRSFHLRLLAEHLDATSDEVAAAWGEKRTIIEAIDMLNPPEGRGLRPIRHQEEGALDRFLADTRMLDPRYGRGEPSHAGRGLRPRHLVAGAALVGALVLAWGLWKRGSRGRP</sequence>
<dbReference type="PANTHER" id="PTHR18896:SF76">
    <property type="entry name" value="PHOSPHOLIPASE"/>
    <property type="match status" value="1"/>
</dbReference>
<gene>
    <name evidence="13" type="ORF">BCF33_1383</name>
</gene>
<organism evidence="13 14">
    <name type="scientific">Hasllibacter halocynthiae</name>
    <dbReference type="NCBI Taxonomy" id="595589"/>
    <lineage>
        <taxon>Bacteria</taxon>
        <taxon>Pseudomonadati</taxon>
        <taxon>Pseudomonadota</taxon>
        <taxon>Alphaproteobacteria</taxon>
        <taxon>Rhodobacterales</taxon>
        <taxon>Roseobacteraceae</taxon>
        <taxon>Hasllibacter</taxon>
    </lineage>
</organism>
<dbReference type="GO" id="GO:0009395">
    <property type="term" value="P:phospholipid catabolic process"/>
    <property type="evidence" value="ECO:0007669"/>
    <property type="project" value="TreeGrafter"/>
</dbReference>
<dbReference type="CDD" id="cd09143">
    <property type="entry name" value="PLDc_vPLD1_2_like_bac_2"/>
    <property type="match status" value="1"/>
</dbReference>
<accession>A0A2T0X9Z9</accession>
<dbReference type="Pfam" id="PF00614">
    <property type="entry name" value="PLDc"/>
    <property type="match status" value="1"/>
</dbReference>
<dbReference type="PROSITE" id="PS50035">
    <property type="entry name" value="PLD"/>
    <property type="match status" value="2"/>
</dbReference>
<keyword evidence="8" id="KW-0443">Lipid metabolism</keyword>
<evidence type="ECO:0000256" key="2">
    <source>
        <dbReference type="ARBA" id="ARBA00003145"/>
    </source>
</evidence>
<dbReference type="Pfam" id="PF13091">
    <property type="entry name" value="PLDc_2"/>
    <property type="match status" value="1"/>
</dbReference>
<dbReference type="AlphaFoldDB" id="A0A2T0X9Z9"/>
<dbReference type="RefSeq" id="WP_106160099.1">
    <property type="nucleotide sequence ID" value="NZ_PVTT01000001.1"/>
</dbReference>
<dbReference type="GO" id="GO:0005576">
    <property type="term" value="C:extracellular region"/>
    <property type="evidence" value="ECO:0007669"/>
    <property type="project" value="UniProtKB-SubCell"/>
</dbReference>
<feature type="transmembrane region" description="Helical" evidence="11">
    <location>
        <begin position="510"/>
        <end position="528"/>
    </location>
</feature>
<dbReference type="InterPro" id="IPR001736">
    <property type="entry name" value="PLipase_D/transphosphatidylase"/>
</dbReference>
<keyword evidence="11" id="KW-1133">Transmembrane helix</keyword>
<comment type="subcellular location">
    <subcellularLocation>
        <location evidence="3">Secreted</location>
    </subcellularLocation>
</comment>
<evidence type="ECO:0000259" key="12">
    <source>
        <dbReference type="PROSITE" id="PS50035"/>
    </source>
</evidence>
<proteinExistence type="predicted"/>
<dbReference type="SMART" id="SM00155">
    <property type="entry name" value="PLDc"/>
    <property type="match status" value="2"/>
</dbReference>
<dbReference type="GO" id="GO:0004630">
    <property type="term" value="F:phospholipase D activity"/>
    <property type="evidence" value="ECO:0007669"/>
    <property type="project" value="UniProtKB-EC"/>
</dbReference>
<evidence type="ECO:0000256" key="3">
    <source>
        <dbReference type="ARBA" id="ARBA00004613"/>
    </source>
</evidence>
<keyword evidence="14" id="KW-1185">Reference proteome</keyword>
<keyword evidence="5" id="KW-0964">Secreted</keyword>
<evidence type="ECO:0000256" key="11">
    <source>
        <dbReference type="SAM" id="Phobius"/>
    </source>
</evidence>
<name>A0A2T0X9Z9_9RHOB</name>
<evidence type="ECO:0000256" key="1">
    <source>
        <dbReference type="ARBA" id="ARBA00000798"/>
    </source>
</evidence>
<dbReference type="Proteomes" id="UP000238801">
    <property type="component" value="Unassembled WGS sequence"/>
</dbReference>
<dbReference type="Gene3D" id="3.30.870.10">
    <property type="entry name" value="Endonuclease Chain A"/>
    <property type="match status" value="2"/>
</dbReference>
<reference evidence="13 14" key="1">
    <citation type="submission" date="2018-03" db="EMBL/GenBank/DDBJ databases">
        <title>Genomic Encyclopedia of Archaeal and Bacterial Type Strains, Phase II (KMG-II): from individual species to whole genera.</title>
        <authorList>
            <person name="Goeker M."/>
        </authorList>
    </citation>
    <scope>NUCLEOTIDE SEQUENCE [LARGE SCALE GENOMIC DNA]</scope>
    <source>
        <strain evidence="13 14">DSM 29318</strain>
    </source>
</reference>
<evidence type="ECO:0000256" key="7">
    <source>
        <dbReference type="ARBA" id="ARBA00022801"/>
    </source>
</evidence>
<dbReference type="CDD" id="cd09140">
    <property type="entry name" value="PLDc_vPLD1_2_like_bac_1"/>
    <property type="match status" value="1"/>
</dbReference>
<keyword evidence="11" id="KW-0812">Transmembrane</keyword>
<evidence type="ECO:0000256" key="5">
    <source>
        <dbReference type="ARBA" id="ARBA00022525"/>
    </source>
</evidence>
<evidence type="ECO:0000256" key="10">
    <source>
        <dbReference type="SAM" id="MobiDB-lite"/>
    </source>
</evidence>
<dbReference type="PANTHER" id="PTHR18896">
    <property type="entry name" value="PHOSPHOLIPASE D"/>
    <property type="match status" value="1"/>
</dbReference>
<evidence type="ECO:0000256" key="8">
    <source>
        <dbReference type="ARBA" id="ARBA00023098"/>
    </source>
</evidence>
<feature type="domain" description="PLD phosphodiesterase" evidence="12">
    <location>
        <begin position="376"/>
        <end position="403"/>
    </location>
</feature>
<evidence type="ECO:0000313" key="13">
    <source>
        <dbReference type="EMBL" id="PRY95755.1"/>
    </source>
</evidence>
<evidence type="ECO:0000256" key="6">
    <source>
        <dbReference type="ARBA" id="ARBA00022737"/>
    </source>
</evidence>
<dbReference type="SUPFAM" id="SSF56024">
    <property type="entry name" value="Phospholipase D/nuclease"/>
    <property type="match status" value="2"/>
</dbReference>
<comment type="caution">
    <text evidence="13">The sequence shown here is derived from an EMBL/GenBank/DDBJ whole genome shotgun (WGS) entry which is preliminary data.</text>
</comment>
<dbReference type="InterPro" id="IPR015679">
    <property type="entry name" value="PLipase_D_fam"/>
</dbReference>
<keyword evidence="6" id="KW-0677">Repeat</keyword>
<feature type="region of interest" description="Disordered" evidence="10">
    <location>
        <begin position="1"/>
        <end position="25"/>
    </location>
</feature>
<dbReference type="InterPro" id="IPR025202">
    <property type="entry name" value="PLD-like_dom"/>
</dbReference>